<protein>
    <submittedName>
        <fullName evidence="2">Uncharacterized protein</fullName>
    </submittedName>
</protein>
<feature type="region of interest" description="Disordered" evidence="1">
    <location>
        <begin position="27"/>
        <end position="56"/>
    </location>
</feature>
<sequence length="88" mass="10144">MELGGHLHNDGTLGDIFAIMNAKEHLQKEATSNHPENTRRKNNLHKKNKQRNSTLTMPRKKSIFMKEITPERTTSKCNTQEHLHIDAT</sequence>
<keyword evidence="3" id="KW-1185">Reference proteome</keyword>
<feature type="compositionally biased region" description="Basic residues" evidence="1">
    <location>
        <begin position="40"/>
        <end position="50"/>
    </location>
</feature>
<dbReference type="Proteomes" id="UP000030640">
    <property type="component" value="Unassembled WGS sequence"/>
</dbReference>
<evidence type="ECO:0000313" key="3">
    <source>
        <dbReference type="Proteomes" id="UP000030640"/>
    </source>
</evidence>
<dbReference type="EMBL" id="KI965499">
    <property type="protein sequence ID" value="EUD64475.1"/>
    <property type="molecule type" value="Genomic_DNA"/>
</dbReference>
<evidence type="ECO:0000313" key="2">
    <source>
        <dbReference type="EMBL" id="EUD64475.1"/>
    </source>
</evidence>
<reference evidence="2 3" key="1">
    <citation type="submission" date="2013-02" db="EMBL/GenBank/DDBJ databases">
        <title>The Genome Sequence of Plasmodium inui San Antonio 1.</title>
        <authorList>
            <consortium name="The Broad Institute Genome Sequencing Platform"/>
            <consortium name="The Broad Institute Genome Sequencing Center for Infectious Disease"/>
            <person name="Neafsey D."/>
            <person name="Cheeseman I."/>
            <person name="Volkman S."/>
            <person name="Adams J."/>
            <person name="Walker B."/>
            <person name="Young S.K."/>
            <person name="Zeng Q."/>
            <person name="Gargeya S."/>
            <person name="Fitzgerald M."/>
            <person name="Haas B."/>
            <person name="Abouelleil A."/>
            <person name="Alvarado L."/>
            <person name="Arachchi H.M."/>
            <person name="Berlin A.M."/>
            <person name="Chapman S.B."/>
            <person name="Dewar J."/>
            <person name="Goldberg J."/>
            <person name="Griggs A."/>
            <person name="Gujja S."/>
            <person name="Hansen M."/>
            <person name="Howarth C."/>
            <person name="Imamovic A."/>
            <person name="Larimer J."/>
            <person name="McCowan C."/>
            <person name="Murphy C."/>
            <person name="Neiman D."/>
            <person name="Pearson M."/>
            <person name="Priest M."/>
            <person name="Roberts A."/>
            <person name="Saif S."/>
            <person name="Shea T."/>
            <person name="Sisk P."/>
            <person name="Sykes S."/>
            <person name="Wortman J."/>
            <person name="Nusbaum C."/>
            <person name="Birren B."/>
        </authorList>
    </citation>
    <scope>NUCLEOTIDE SEQUENCE [LARGE SCALE GENOMIC DNA]</scope>
    <source>
        <strain evidence="2 3">San Antonio 1</strain>
    </source>
</reference>
<gene>
    <name evidence="2" type="ORF">C922_05138</name>
</gene>
<dbReference type="AlphaFoldDB" id="W6ZYV8"/>
<evidence type="ECO:0000256" key="1">
    <source>
        <dbReference type="SAM" id="MobiDB-lite"/>
    </source>
</evidence>
<dbReference type="RefSeq" id="XP_008818932.1">
    <property type="nucleotide sequence ID" value="XM_008820710.1"/>
</dbReference>
<dbReference type="VEuPathDB" id="PlasmoDB:C922_05138"/>
<name>W6ZYV8_9APIC</name>
<accession>W6ZYV8</accession>
<dbReference type="GeneID" id="20040412"/>
<organism evidence="2 3">
    <name type="scientific">Plasmodium inui San Antonio 1</name>
    <dbReference type="NCBI Taxonomy" id="1237626"/>
    <lineage>
        <taxon>Eukaryota</taxon>
        <taxon>Sar</taxon>
        <taxon>Alveolata</taxon>
        <taxon>Apicomplexa</taxon>
        <taxon>Aconoidasida</taxon>
        <taxon>Haemosporida</taxon>
        <taxon>Plasmodiidae</taxon>
        <taxon>Plasmodium</taxon>
        <taxon>Plasmodium (Plasmodium)</taxon>
    </lineage>
</organism>
<proteinExistence type="predicted"/>